<evidence type="ECO:0000313" key="3">
    <source>
        <dbReference type="EMBL" id="RFM24367.1"/>
    </source>
</evidence>
<reference evidence="3 4" key="1">
    <citation type="journal article" date="2011" name="ISME J.">
        <title>Community ecology of hot spring cyanobacterial mats: predominant populations and their functional potential.</title>
        <authorList>
            <person name="Klatt C.G."/>
            <person name="Wood J.M."/>
            <person name="Rusch D.B."/>
            <person name="Bateson M.M."/>
            <person name="Hamamura N."/>
            <person name="Heidelberg J.F."/>
            <person name="Grossman A.R."/>
            <person name="Bhaya D."/>
            <person name="Cohan F.M."/>
            <person name="Kuhl M."/>
            <person name="Bryant D.A."/>
            <person name="Ward D.M."/>
        </authorList>
    </citation>
    <scope>NUCLEOTIDE SEQUENCE [LARGE SCALE GENOMIC DNA]</scope>
    <source>
        <strain evidence="3">OS</strain>
    </source>
</reference>
<gene>
    <name evidence="3" type="ORF">D0433_05080</name>
</gene>
<dbReference type="EMBL" id="PHFL01000039">
    <property type="protein sequence ID" value="RFM24367.1"/>
    <property type="molecule type" value="Genomic_DNA"/>
</dbReference>
<evidence type="ECO:0000313" key="4">
    <source>
        <dbReference type="Proteomes" id="UP000266389"/>
    </source>
</evidence>
<feature type="chain" id="PRO_5017449537" description="CARDB domain-containing protein" evidence="2">
    <location>
        <begin position="22"/>
        <end position="370"/>
    </location>
</feature>
<evidence type="ECO:0000256" key="2">
    <source>
        <dbReference type="SAM" id="SignalP"/>
    </source>
</evidence>
<dbReference type="Proteomes" id="UP000266389">
    <property type="component" value="Unassembled WGS sequence"/>
</dbReference>
<protein>
    <recommendedName>
        <fullName evidence="5">CARDB domain-containing protein</fullName>
    </recommendedName>
</protein>
<organism evidence="3 4">
    <name type="scientific">Candidatus Thermochlorobacter aerophilus</name>
    <dbReference type="NCBI Taxonomy" id="1868324"/>
    <lineage>
        <taxon>Bacteria</taxon>
        <taxon>Pseudomonadati</taxon>
        <taxon>Chlorobiota</taxon>
        <taxon>Chlorobiia</taxon>
        <taxon>Chlorobiales</taxon>
        <taxon>Candidatus Thermochlorobacteriaceae</taxon>
        <taxon>Candidatus Thermochlorobacter</taxon>
    </lineage>
</organism>
<proteinExistence type="predicted"/>
<sequence length="370" mass="40044">MKYAKLLSLMCLLLMAGEAIAQFPAGVSLSGALTSNPQIVRTGDILALNPETGASPSGQDLFFIALNNSSGRDVVGLRLRLIFRKDGIEVARGFSSNIPPRTLAPGTLRLTSNQIGSSPWAPRGFSFDECALRTLAGAVQTVAGVTNIPSQLPAGVYTLEWTLVDQNGNESNTVPIVFTLTNPTGFVQLISPGTPVGDVVQEEVNSVLPFFLWQGDAPEYEITIWTDDNEEGSGRRFNEENSPHPNPNVRERVRVPSYQFPSGGSTTLGRVVRPLQPGKTVYWQVKSFAEVAFAGSAPLSTSPVYTFKISNVNSRAVSELIQLLKDKYGIQDIDDLIFVSWTGVAGGTLYENSNDVATLLNELRRRAPVK</sequence>
<evidence type="ECO:0008006" key="5">
    <source>
        <dbReference type="Google" id="ProtNLM"/>
    </source>
</evidence>
<feature type="signal peptide" evidence="2">
    <location>
        <begin position="1"/>
        <end position="21"/>
    </location>
</feature>
<dbReference type="AlphaFoldDB" id="A0A395M0T0"/>
<feature type="region of interest" description="Disordered" evidence="1">
    <location>
        <begin position="231"/>
        <end position="250"/>
    </location>
</feature>
<evidence type="ECO:0000256" key="1">
    <source>
        <dbReference type="SAM" id="MobiDB-lite"/>
    </source>
</evidence>
<name>A0A395M0T0_9BACT</name>
<feature type="compositionally biased region" description="Basic and acidic residues" evidence="1">
    <location>
        <begin position="232"/>
        <end position="242"/>
    </location>
</feature>
<accession>A0A395M0T0</accession>
<comment type="caution">
    <text evidence="3">The sequence shown here is derived from an EMBL/GenBank/DDBJ whole genome shotgun (WGS) entry which is preliminary data.</text>
</comment>
<keyword evidence="2" id="KW-0732">Signal</keyword>